<dbReference type="SFLD" id="SFLDS00029">
    <property type="entry name" value="Radical_SAM"/>
    <property type="match status" value="1"/>
</dbReference>
<dbReference type="InterPro" id="IPR006638">
    <property type="entry name" value="Elp3/MiaA/NifB-like_rSAM"/>
</dbReference>
<evidence type="ECO:0000256" key="3">
    <source>
        <dbReference type="ARBA" id="ARBA00022679"/>
    </source>
</evidence>
<name>A0A2G9YYJ3_9BACT</name>
<keyword evidence="3" id="KW-0808">Transferase</keyword>
<evidence type="ECO:0000259" key="10">
    <source>
        <dbReference type="PROSITE" id="PS51918"/>
    </source>
</evidence>
<evidence type="ECO:0000256" key="5">
    <source>
        <dbReference type="ARBA" id="ARBA00022694"/>
    </source>
</evidence>
<dbReference type="EMBL" id="PCRQ01000031">
    <property type="protein sequence ID" value="PIP24324.1"/>
    <property type="molecule type" value="Genomic_DNA"/>
</dbReference>
<dbReference type="Pfam" id="PF04055">
    <property type="entry name" value="Radical_SAM"/>
    <property type="match status" value="1"/>
</dbReference>
<dbReference type="SFLD" id="SFLDF00344">
    <property type="entry name" value="ELP3-like"/>
    <property type="match status" value="1"/>
</dbReference>
<dbReference type="GO" id="GO:0005737">
    <property type="term" value="C:cytoplasm"/>
    <property type="evidence" value="ECO:0007669"/>
    <property type="project" value="TreeGrafter"/>
</dbReference>
<sequence length="545" mass="63143">MNLLENIIIELSKELLKGGIKNSDGLTVTKRKMAKKYKLPCPDNISLLKTYHGMVKNKRIKPSKIIENLLITRPVRSLSGIVNISVLTKPYPCPGKCLYCPSEKGIPKSYVSGEPAVERAKKLDYDPYWQTKKRIEMLKMEGHPTDKIELRIVGGTWSYYPRQYQIWFVTRCFAACNAEPHRTIRRTTLKNLEKAQKINEKAKHRIVGLSVETRPDFITESEIKRLRELGVTMVELGVQSIYDDVLKINLRGHGVKETILATKLLKDAGFKVLYQMMPNLPGSNLKRDEKIFTELFKNPDFQPDLLKIYPCALLKEAPLYKLWKEGKYKPYTQSQLIELIKSIKKRIPYYVRIQRISRDIPSPSIISGPAKISNLRQILTKIMEREGWRCKCIRCREVRKTYDPKERIYLFRKDYEASDGREIFLSFENENRTKLYSLLRLRLTSENIAIIREIHTYGQQLSIIDRFTKSIISPQHKGLGKKLIKKAEKIAKKDYNPPTTSSHLSKGKRAPFGLNKIAVIAGIGVRDYFKKLGYRLRGTYMVKEL</sequence>
<evidence type="ECO:0000256" key="9">
    <source>
        <dbReference type="ARBA" id="ARBA00023315"/>
    </source>
</evidence>
<dbReference type="InterPro" id="IPR032432">
    <property type="entry name" value="Radical_SAM_C"/>
</dbReference>
<dbReference type="GO" id="GO:0033588">
    <property type="term" value="C:elongator holoenzyme complex"/>
    <property type="evidence" value="ECO:0007669"/>
    <property type="project" value="TreeGrafter"/>
</dbReference>
<organism evidence="11 12">
    <name type="scientific">Candidatus Nealsonbacteria bacterium CG23_combo_of_CG06-09_8_20_14_all_37_18</name>
    <dbReference type="NCBI Taxonomy" id="1974720"/>
    <lineage>
        <taxon>Bacteria</taxon>
        <taxon>Candidatus Nealsoniibacteriota</taxon>
    </lineage>
</organism>
<keyword evidence="9" id="KW-0012">Acyltransferase</keyword>
<dbReference type="SMART" id="SM00729">
    <property type="entry name" value="Elp3"/>
    <property type="match status" value="1"/>
</dbReference>
<evidence type="ECO:0000256" key="8">
    <source>
        <dbReference type="ARBA" id="ARBA00023014"/>
    </source>
</evidence>
<evidence type="ECO:0000256" key="4">
    <source>
        <dbReference type="ARBA" id="ARBA00022691"/>
    </source>
</evidence>
<dbReference type="GO" id="GO:0046872">
    <property type="term" value="F:metal ion binding"/>
    <property type="evidence" value="ECO:0007669"/>
    <property type="project" value="UniProtKB-KW"/>
</dbReference>
<keyword evidence="8" id="KW-0411">Iron-sulfur</keyword>
<keyword evidence="7" id="KW-0408">Iron</keyword>
<evidence type="ECO:0000256" key="1">
    <source>
        <dbReference type="ARBA" id="ARBA00001966"/>
    </source>
</evidence>
<evidence type="ECO:0000256" key="6">
    <source>
        <dbReference type="ARBA" id="ARBA00022723"/>
    </source>
</evidence>
<dbReference type="InterPro" id="IPR034687">
    <property type="entry name" value="ELP3-like"/>
</dbReference>
<keyword evidence="6" id="KW-0479">Metal-binding</keyword>
<dbReference type="InterPro" id="IPR039661">
    <property type="entry name" value="ELP3"/>
</dbReference>
<dbReference type="GO" id="GO:0002926">
    <property type="term" value="P:tRNA wobble base 5-methoxycarbonylmethyl-2-thiouridinylation"/>
    <property type="evidence" value="ECO:0007669"/>
    <property type="project" value="TreeGrafter"/>
</dbReference>
<proteinExistence type="predicted"/>
<dbReference type="Proteomes" id="UP000229952">
    <property type="component" value="Unassembled WGS sequence"/>
</dbReference>
<dbReference type="Pfam" id="PF16199">
    <property type="entry name" value="Radical_SAM_C"/>
    <property type="match status" value="1"/>
</dbReference>
<dbReference type="SFLD" id="SFLDG01086">
    <property type="entry name" value="elongater_protein-like"/>
    <property type="match status" value="1"/>
</dbReference>
<comment type="cofactor">
    <cofactor evidence="1">
        <name>[4Fe-4S] cluster</name>
        <dbReference type="ChEBI" id="CHEBI:49883"/>
    </cofactor>
</comment>
<keyword evidence="5" id="KW-0819">tRNA processing</keyword>
<evidence type="ECO:0000313" key="12">
    <source>
        <dbReference type="Proteomes" id="UP000229952"/>
    </source>
</evidence>
<protein>
    <submittedName>
        <fullName evidence="11">tRNA uridine(34) 5-carboxymethylaminomethyl modification radical SAM/GNAT enzyme Elp3</fullName>
    </submittedName>
</protein>
<evidence type="ECO:0000256" key="7">
    <source>
        <dbReference type="ARBA" id="ARBA00023004"/>
    </source>
</evidence>
<dbReference type="PANTHER" id="PTHR11135">
    <property type="entry name" value="HISTONE ACETYLTRANSFERASE-RELATED"/>
    <property type="match status" value="1"/>
</dbReference>
<feature type="domain" description="Radical SAM core" evidence="10">
    <location>
        <begin position="78"/>
        <end position="364"/>
    </location>
</feature>
<dbReference type="NCBIfam" id="TIGR01211">
    <property type="entry name" value="ELP3"/>
    <property type="match status" value="1"/>
</dbReference>
<dbReference type="PROSITE" id="PS51918">
    <property type="entry name" value="RADICAL_SAM"/>
    <property type="match status" value="1"/>
</dbReference>
<dbReference type="SUPFAM" id="SSF102114">
    <property type="entry name" value="Radical SAM enzymes"/>
    <property type="match status" value="1"/>
</dbReference>
<keyword evidence="2" id="KW-0004">4Fe-4S</keyword>
<dbReference type="CDD" id="cd01335">
    <property type="entry name" value="Radical_SAM"/>
    <property type="match status" value="1"/>
</dbReference>
<evidence type="ECO:0000256" key="2">
    <source>
        <dbReference type="ARBA" id="ARBA00022485"/>
    </source>
</evidence>
<keyword evidence="4" id="KW-0949">S-adenosyl-L-methionine</keyword>
<dbReference type="Gene3D" id="3.20.20.70">
    <property type="entry name" value="Aldolase class I"/>
    <property type="match status" value="1"/>
</dbReference>
<comment type="caution">
    <text evidence="11">The sequence shown here is derived from an EMBL/GenBank/DDBJ whole genome shotgun (WGS) entry which is preliminary data.</text>
</comment>
<dbReference type="InterPro" id="IPR013785">
    <property type="entry name" value="Aldolase_TIM"/>
</dbReference>
<dbReference type="AlphaFoldDB" id="A0A2G9YYJ3"/>
<evidence type="ECO:0000313" key="11">
    <source>
        <dbReference type="EMBL" id="PIP24324.1"/>
    </source>
</evidence>
<gene>
    <name evidence="11" type="ORF">COX35_01345</name>
</gene>
<dbReference type="PANTHER" id="PTHR11135:SF2">
    <property type="entry name" value="ELONGATOR COMPLEX PROTEIN 3"/>
    <property type="match status" value="1"/>
</dbReference>
<dbReference type="InterPro" id="IPR007197">
    <property type="entry name" value="rSAM"/>
</dbReference>
<reference evidence="11 12" key="1">
    <citation type="submission" date="2017-09" db="EMBL/GenBank/DDBJ databases">
        <title>Depth-based differentiation of microbial function through sediment-hosted aquifers and enrichment of novel symbionts in the deep terrestrial subsurface.</title>
        <authorList>
            <person name="Probst A.J."/>
            <person name="Ladd B."/>
            <person name="Jarett J.K."/>
            <person name="Geller-Mcgrath D.E."/>
            <person name="Sieber C.M."/>
            <person name="Emerson J.B."/>
            <person name="Anantharaman K."/>
            <person name="Thomas B.C."/>
            <person name="Malmstrom R."/>
            <person name="Stieglmeier M."/>
            <person name="Klingl A."/>
            <person name="Woyke T."/>
            <person name="Ryan C.M."/>
            <person name="Banfield J.F."/>
        </authorList>
    </citation>
    <scope>NUCLEOTIDE SEQUENCE [LARGE SCALE GENOMIC DNA]</scope>
    <source>
        <strain evidence="11">CG23_combo_of_CG06-09_8_20_14_all_37_18</strain>
    </source>
</reference>
<dbReference type="InterPro" id="IPR058240">
    <property type="entry name" value="rSAM_sf"/>
</dbReference>
<accession>A0A2G9YYJ3</accession>
<dbReference type="GO" id="GO:0016746">
    <property type="term" value="F:acyltransferase activity"/>
    <property type="evidence" value="ECO:0007669"/>
    <property type="project" value="UniProtKB-KW"/>
</dbReference>
<dbReference type="GO" id="GO:0051539">
    <property type="term" value="F:4 iron, 4 sulfur cluster binding"/>
    <property type="evidence" value="ECO:0007669"/>
    <property type="project" value="UniProtKB-KW"/>
</dbReference>